<name>A0A7E4UNG3_PANRE</name>
<feature type="compositionally biased region" description="Polar residues" evidence="1">
    <location>
        <begin position="72"/>
        <end position="81"/>
    </location>
</feature>
<organism evidence="2 3">
    <name type="scientific">Panagrellus redivivus</name>
    <name type="common">Microworm</name>
    <dbReference type="NCBI Taxonomy" id="6233"/>
    <lineage>
        <taxon>Eukaryota</taxon>
        <taxon>Metazoa</taxon>
        <taxon>Ecdysozoa</taxon>
        <taxon>Nematoda</taxon>
        <taxon>Chromadorea</taxon>
        <taxon>Rhabditida</taxon>
        <taxon>Tylenchina</taxon>
        <taxon>Panagrolaimomorpha</taxon>
        <taxon>Panagrolaimoidea</taxon>
        <taxon>Panagrolaimidae</taxon>
        <taxon>Panagrellus</taxon>
    </lineage>
</organism>
<evidence type="ECO:0000313" key="3">
    <source>
        <dbReference type="WBParaSite" id="Pan_g10592.t1"/>
    </source>
</evidence>
<keyword evidence="2" id="KW-1185">Reference proteome</keyword>
<proteinExistence type="predicted"/>
<accession>A0A7E4UNG3</accession>
<evidence type="ECO:0000313" key="2">
    <source>
        <dbReference type="Proteomes" id="UP000492821"/>
    </source>
</evidence>
<sequence length="150" mass="15514">MTIRSATVIIAIGGADSGASVMSDRISLLSRVELRINTAPIESDTEAQLAAEKIVSSLQDGVEALNQVLAQHTSDASVSDSESGDIASDAAETGSQEDTMSEAGFVTAHESVDAPPDSEGTLTIDGKEVVPIAQQLTIKVEQQSMTDQPG</sequence>
<dbReference type="AlphaFoldDB" id="A0A7E4UNG3"/>
<reference evidence="3" key="2">
    <citation type="submission" date="2020-10" db="UniProtKB">
        <authorList>
            <consortium name="WormBaseParasite"/>
        </authorList>
    </citation>
    <scope>IDENTIFICATION</scope>
</reference>
<dbReference type="Proteomes" id="UP000492821">
    <property type="component" value="Unassembled WGS sequence"/>
</dbReference>
<dbReference type="WBParaSite" id="Pan_g10592.t1">
    <property type="protein sequence ID" value="Pan_g10592.t1"/>
    <property type="gene ID" value="Pan_g10592"/>
</dbReference>
<protein>
    <submittedName>
        <fullName evidence="3">Tail fiber protein</fullName>
    </submittedName>
</protein>
<feature type="region of interest" description="Disordered" evidence="1">
    <location>
        <begin position="72"/>
        <end position="123"/>
    </location>
</feature>
<reference evidence="2" key="1">
    <citation type="journal article" date="2013" name="Genetics">
        <title>The draft genome and transcriptome of Panagrellus redivivus are shaped by the harsh demands of a free-living lifestyle.</title>
        <authorList>
            <person name="Srinivasan J."/>
            <person name="Dillman A.R."/>
            <person name="Macchietto M.G."/>
            <person name="Heikkinen L."/>
            <person name="Lakso M."/>
            <person name="Fracchia K.M."/>
            <person name="Antoshechkin I."/>
            <person name="Mortazavi A."/>
            <person name="Wong G."/>
            <person name="Sternberg P.W."/>
        </authorList>
    </citation>
    <scope>NUCLEOTIDE SEQUENCE [LARGE SCALE GENOMIC DNA]</scope>
    <source>
        <strain evidence="2">MT8872</strain>
    </source>
</reference>
<evidence type="ECO:0000256" key="1">
    <source>
        <dbReference type="SAM" id="MobiDB-lite"/>
    </source>
</evidence>